<dbReference type="PANTHER" id="PTHR42832:SF4">
    <property type="entry name" value="BLR3474 PROTEIN"/>
    <property type="match status" value="1"/>
</dbReference>
<feature type="compositionally biased region" description="Basic and acidic residues" evidence="4">
    <location>
        <begin position="921"/>
        <end position="934"/>
    </location>
</feature>
<reference evidence="5 6" key="1">
    <citation type="journal article" date="2019" name="Emerg. Microbes Infect.">
        <title>Comprehensive subspecies identification of 175 nontuberculous mycobacteria species based on 7547 genomic profiles.</title>
        <authorList>
            <person name="Matsumoto Y."/>
            <person name="Kinjo T."/>
            <person name="Motooka D."/>
            <person name="Nabeya D."/>
            <person name="Jung N."/>
            <person name="Uechi K."/>
            <person name="Horii T."/>
            <person name="Iida T."/>
            <person name="Fujita J."/>
            <person name="Nakamura S."/>
        </authorList>
    </citation>
    <scope>NUCLEOTIDE SEQUENCE [LARGE SCALE GENOMIC DNA]</scope>
    <source>
        <strain evidence="5 6">JCM 14742</strain>
    </source>
</reference>
<accession>A0A7I7YXT3</accession>
<dbReference type="GO" id="GO:0008483">
    <property type="term" value="F:transaminase activity"/>
    <property type="evidence" value="ECO:0007669"/>
    <property type="project" value="UniProtKB-KW"/>
</dbReference>
<protein>
    <submittedName>
        <fullName evidence="5">Decarboxylase</fullName>
    </submittedName>
</protein>
<dbReference type="AlphaFoldDB" id="A0A7I7YXT3"/>
<dbReference type="OrthoDB" id="9815233at2"/>
<keyword evidence="2" id="KW-0032">Aminotransferase</keyword>
<evidence type="ECO:0000256" key="1">
    <source>
        <dbReference type="ARBA" id="ARBA00001933"/>
    </source>
</evidence>
<evidence type="ECO:0000256" key="3">
    <source>
        <dbReference type="ARBA" id="ARBA00022679"/>
    </source>
</evidence>
<sequence>MTEHLRAYNSLWQVRSDSWCRLEEAADRLTRPTTEGARKEKYLANCQELLTRLSSLEPYWAYPGSPQFARIQRLFAAGNYDKFSQAVVQVNRALTTESYRSGDVDNAGADELDMFPADPRQLLEHQPAAQRDRPYFEVLVVEKMTEDQERALRNEVRKWRRPDDEFVYELVVVSSGDEALIAARLNVNLQAVVIRRRFSHQSARDLSALSEFVDSDVQHELNDHQSPEERAQILAVSLAKLRPELDLYMMTEIEVEDIAGRLGQYFRRVFHAREGMLELHLSILQGVAARYRTPFFSALKQYSHRPTGVFHALPISQGKSIVNSHWIKDMVGFYGLDVFMAETSATCGGLDSLLEPTGPLRESQQLASQAYGSRHTYFVTNGTSTANKVVTQALVAPGDIVLLDRNCHQSHHYGMMMAGANVVYLEAYPLNDYSMYGAVPLREIKSKLLALKRAGKLDRVKMMSLTNCTFDGIVYDVQRVMEECLAIKPDLVFLWDEAWFAFARFHPVYRSRTAMASAAALRERLQDPALMRRYEEQLAADNARTPSDDELLERRLIPDPARARVRVYATQSTHKTLTALRQGSMIHVYDQDFDQKVAVAFHEAYMAHTSTSPNYQILASLDLGRRQVALEGVELVQRQIENAMQLRDAIDNHPLLSKYMRCLRTSDLIPEDFRPSAIAQPLRSGLRNMMAAWEQDEFVLDPSRITLYIGQTGYNGDTFKRQQLMDRYGIQINKTSRNSVLFMTNIGTTRSSVAFLVEVLVNIARELDQEISEMSLGEREHFERAVYRLTGMPLPLPDFSGFHPAFMDHSGSEPTPEGDVRKSFYLSYDDANCEYLTGEQIDEKLDAGIDVVSATYVTPYPPGFPVLVPGQVVSREILQFMRDLDTPEIHGYLPDFGYRVYTEKAIDMASASAGRPSNGHRSAEHPSESAAEKPSKKKPGKRGSNGDQTVPEIGHDELLGRQFPGDAVHTPTS</sequence>
<dbReference type="RefSeq" id="WP_085268480.1">
    <property type="nucleotide sequence ID" value="NZ_AP022614.1"/>
</dbReference>
<comment type="cofactor">
    <cofactor evidence="1">
        <name>pyridoxal 5'-phosphate</name>
        <dbReference type="ChEBI" id="CHEBI:597326"/>
    </cofactor>
</comment>
<dbReference type="InterPro" id="IPR015424">
    <property type="entry name" value="PyrdxlP-dep_Trfase"/>
</dbReference>
<organism evidence="5 6">
    <name type="scientific">Mycobacterium parmense</name>
    <dbReference type="NCBI Taxonomy" id="185642"/>
    <lineage>
        <taxon>Bacteria</taxon>
        <taxon>Bacillati</taxon>
        <taxon>Actinomycetota</taxon>
        <taxon>Actinomycetes</taxon>
        <taxon>Mycobacteriales</taxon>
        <taxon>Mycobacteriaceae</taxon>
        <taxon>Mycobacterium</taxon>
        <taxon>Mycobacterium simiae complex</taxon>
    </lineage>
</organism>
<dbReference type="Gene3D" id="3.40.640.10">
    <property type="entry name" value="Type I PLP-dependent aspartate aminotransferase-like (Major domain)"/>
    <property type="match status" value="1"/>
</dbReference>
<feature type="region of interest" description="Disordered" evidence="4">
    <location>
        <begin position="911"/>
        <end position="973"/>
    </location>
</feature>
<dbReference type="InterPro" id="IPR015421">
    <property type="entry name" value="PyrdxlP-dep_Trfase_major"/>
</dbReference>
<evidence type="ECO:0000256" key="2">
    <source>
        <dbReference type="ARBA" id="ARBA00022576"/>
    </source>
</evidence>
<keyword evidence="3" id="KW-0808">Transferase</keyword>
<dbReference type="Proteomes" id="UP000467105">
    <property type="component" value="Chromosome"/>
</dbReference>
<dbReference type="InterPro" id="IPR050881">
    <property type="entry name" value="LL-DAP_aminotransferase"/>
</dbReference>
<keyword evidence="6" id="KW-1185">Reference proteome</keyword>
<dbReference type="EMBL" id="AP022614">
    <property type="protein sequence ID" value="BBZ46560.1"/>
    <property type="molecule type" value="Genomic_DNA"/>
</dbReference>
<evidence type="ECO:0000313" key="5">
    <source>
        <dbReference type="EMBL" id="BBZ46560.1"/>
    </source>
</evidence>
<evidence type="ECO:0000256" key="4">
    <source>
        <dbReference type="SAM" id="MobiDB-lite"/>
    </source>
</evidence>
<name>A0A7I7YXT3_9MYCO</name>
<dbReference type="InterPro" id="IPR000310">
    <property type="entry name" value="Orn/Lys/Arg_deCO2ase_major_dom"/>
</dbReference>
<proteinExistence type="predicted"/>
<dbReference type="PANTHER" id="PTHR42832">
    <property type="entry name" value="AMINO ACID AMINOTRANSFERASE"/>
    <property type="match status" value="1"/>
</dbReference>
<gene>
    <name evidence="5" type="ORF">MPRM_38410</name>
</gene>
<dbReference type="SUPFAM" id="SSF53383">
    <property type="entry name" value="PLP-dependent transferases"/>
    <property type="match status" value="1"/>
</dbReference>
<evidence type="ECO:0000313" key="6">
    <source>
        <dbReference type="Proteomes" id="UP000467105"/>
    </source>
</evidence>
<dbReference type="Pfam" id="PF01276">
    <property type="entry name" value="OKR_DC_1"/>
    <property type="match status" value="2"/>
</dbReference>
<dbReference type="Gene3D" id="3.90.100.10">
    <property type="entry name" value="Orn/Lys/Arg decarboxylase, C-terminal domain"/>
    <property type="match status" value="1"/>
</dbReference>